<dbReference type="AlphaFoldDB" id="A0A437R367"/>
<dbReference type="GO" id="GO:0005524">
    <property type="term" value="F:ATP binding"/>
    <property type="evidence" value="ECO:0007669"/>
    <property type="project" value="UniProtKB-KW"/>
</dbReference>
<dbReference type="GO" id="GO:0009088">
    <property type="term" value="P:threonine biosynthetic process"/>
    <property type="evidence" value="ECO:0007669"/>
    <property type="project" value="UniProtKB-UniPathway"/>
</dbReference>
<dbReference type="GO" id="GO:0009090">
    <property type="term" value="P:homoserine biosynthetic process"/>
    <property type="evidence" value="ECO:0007669"/>
    <property type="project" value="TreeGrafter"/>
</dbReference>
<reference evidence="13 14" key="1">
    <citation type="submission" date="2019-01" db="EMBL/GenBank/DDBJ databases">
        <authorList>
            <person name="Chen W.-M."/>
        </authorList>
    </citation>
    <scope>NUCLEOTIDE SEQUENCE [LARGE SCALE GENOMIC DNA]</scope>
    <source>
        <strain evidence="13 14">KYPC3</strain>
    </source>
</reference>
<dbReference type="SUPFAM" id="SSF53633">
    <property type="entry name" value="Carbamate kinase-like"/>
    <property type="match status" value="1"/>
</dbReference>
<keyword evidence="14" id="KW-1185">Reference proteome</keyword>
<dbReference type="PROSITE" id="PS00324">
    <property type="entry name" value="ASPARTOKINASE"/>
    <property type="match status" value="1"/>
</dbReference>
<dbReference type="InterPro" id="IPR005260">
    <property type="entry name" value="Asp_kin_monofn"/>
</dbReference>
<comment type="pathway">
    <text evidence="10">Amino-acid biosynthesis; L-methionine biosynthesis via de novo pathway; L-homoserine from L-aspartate: step 1/3.</text>
</comment>
<dbReference type="InterPro" id="IPR042199">
    <property type="entry name" value="AsparK_Bifunc_asparK/hSer_DH"/>
</dbReference>
<protein>
    <recommendedName>
        <fullName evidence="9">Aspartokinase</fullName>
        <ecNumber evidence="9">2.7.2.4</ecNumber>
    </recommendedName>
</protein>
<feature type="binding site" evidence="8">
    <location>
        <begin position="284"/>
        <end position="285"/>
    </location>
    <ligand>
        <name>ATP</name>
        <dbReference type="ChEBI" id="CHEBI:30616"/>
    </ligand>
</feature>
<feature type="domain" description="Aspartate/glutamate/uridylate kinase" evidence="11">
    <location>
        <begin position="32"/>
        <end position="304"/>
    </location>
</feature>
<evidence type="ECO:0000256" key="6">
    <source>
        <dbReference type="ARBA" id="ARBA00022840"/>
    </source>
</evidence>
<keyword evidence="4 8" id="KW-0547">Nucleotide-binding</keyword>
<dbReference type="InterPro" id="IPR001048">
    <property type="entry name" value="Asp/Glu/Uridylate_kinase"/>
</dbReference>
<dbReference type="UniPathway" id="UPA00050">
    <property type="reaction ID" value="UER00461"/>
</dbReference>
<sequence length="473" mass="51051">MFFIRRETLSNQISIAASASREHLLNSHAYQIIVAKFGGTSVADFTAMSRCADIVLADPNIRLIVVSASSGVTNMLVEMTKQSEAAARLNAYAGVERITYAVLQQLQQQALVGAAIEQLLLELKTLVDLNRSYSDIEKDLVQSFGERLSSVLFAQVLAERGAPVSSFDVRRVMRTDSRFGKGEPQIDTIAALTAQYLQPLLNQQLIVTQGFIGADSQGQTTTLGRGGSDYSAAILGEAVGAKVVQIWTDVVGIFTTDPRLTDQARCIPEISFDEAAEMATFGAKVLHPATLIPAMRQNIPVFVGSSREPNAGGTWISKQVDTKPSYRAIALRKAQTLITVKSPAMLHAAGFLARVFDILSRHQISVDLVTTSEISVALTLDDAPGSAFTQSIEPALAELKAFSEVTVEQNLSLIAVIGNHLHSTRGVTGSLFQALEKINMRLICHGASRHNLCFLVQDGEAAGVVKELHQALF</sequence>
<dbReference type="EMBL" id="SACS01000002">
    <property type="protein sequence ID" value="RVU41117.1"/>
    <property type="molecule type" value="Genomic_DNA"/>
</dbReference>
<evidence type="ECO:0000259" key="11">
    <source>
        <dbReference type="Pfam" id="PF00696"/>
    </source>
</evidence>
<comment type="pathway">
    <text evidence="10">Amino-acid biosynthesis; L-threonine biosynthesis; L-threonine from L-aspartate: step 1/5.</text>
</comment>
<keyword evidence="5 9" id="KW-0418">Kinase</keyword>
<dbReference type="Gene3D" id="1.20.120.1320">
    <property type="entry name" value="Aspartokinase, catalytic domain"/>
    <property type="match status" value="1"/>
</dbReference>
<evidence type="ECO:0000256" key="8">
    <source>
        <dbReference type="PIRSR" id="PIRSR000726-1"/>
    </source>
</evidence>
<evidence type="ECO:0000256" key="9">
    <source>
        <dbReference type="RuleBase" id="RU003448"/>
    </source>
</evidence>
<dbReference type="Gene3D" id="3.40.1160.10">
    <property type="entry name" value="Acetylglutamate kinase-like"/>
    <property type="match status" value="1"/>
</dbReference>
<feature type="domain" description="Aspartokinase ACT" evidence="12">
    <location>
        <begin position="414"/>
        <end position="472"/>
    </location>
</feature>
<dbReference type="GO" id="GO:0005829">
    <property type="term" value="C:cytosol"/>
    <property type="evidence" value="ECO:0007669"/>
    <property type="project" value="TreeGrafter"/>
</dbReference>
<dbReference type="InterPro" id="IPR018042">
    <property type="entry name" value="Aspartate_kinase_CS"/>
</dbReference>
<dbReference type="EC" id="2.7.2.4" evidence="9"/>
<feature type="binding site" evidence="8">
    <location>
        <begin position="248"/>
        <end position="249"/>
    </location>
    <ligand>
        <name>ATP</name>
        <dbReference type="ChEBI" id="CHEBI:30616"/>
    </ligand>
</feature>
<evidence type="ECO:0000256" key="10">
    <source>
        <dbReference type="RuleBase" id="RU004249"/>
    </source>
</evidence>
<evidence type="ECO:0000256" key="2">
    <source>
        <dbReference type="ARBA" id="ARBA00010122"/>
    </source>
</evidence>
<feature type="binding site" evidence="8">
    <location>
        <position position="259"/>
    </location>
    <ligand>
        <name>ATP</name>
        <dbReference type="ChEBI" id="CHEBI:30616"/>
    </ligand>
</feature>
<organism evidence="13 14">
    <name type="scientific">Rheinheimera riviphila</name>
    <dbReference type="NCBI Taxonomy" id="1834037"/>
    <lineage>
        <taxon>Bacteria</taxon>
        <taxon>Pseudomonadati</taxon>
        <taxon>Pseudomonadota</taxon>
        <taxon>Gammaproteobacteria</taxon>
        <taxon>Chromatiales</taxon>
        <taxon>Chromatiaceae</taxon>
        <taxon>Rheinheimera</taxon>
    </lineage>
</organism>
<comment type="catalytic activity">
    <reaction evidence="7 9">
        <text>L-aspartate + ATP = 4-phospho-L-aspartate + ADP</text>
        <dbReference type="Rhea" id="RHEA:23776"/>
        <dbReference type="ChEBI" id="CHEBI:29991"/>
        <dbReference type="ChEBI" id="CHEBI:30616"/>
        <dbReference type="ChEBI" id="CHEBI:57535"/>
        <dbReference type="ChEBI" id="CHEBI:456216"/>
        <dbReference type="EC" id="2.7.2.4"/>
    </reaction>
</comment>
<dbReference type="GO" id="GO:0009089">
    <property type="term" value="P:lysine biosynthetic process via diaminopimelate"/>
    <property type="evidence" value="ECO:0007669"/>
    <property type="project" value="UniProtKB-UniPathway"/>
</dbReference>
<dbReference type="UniPathway" id="UPA00051">
    <property type="reaction ID" value="UER00462"/>
</dbReference>
<dbReference type="InterPro" id="IPR001341">
    <property type="entry name" value="Asp_kinase"/>
</dbReference>
<evidence type="ECO:0000256" key="5">
    <source>
        <dbReference type="ARBA" id="ARBA00022777"/>
    </source>
</evidence>
<comment type="pathway">
    <text evidence="1 10">Amino-acid biosynthesis; L-lysine biosynthesis via DAP pathway; (S)-tetrahydrodipicolinate from L-aspartate: step 1/4.</text>
</comment>
<feature type="binding site" evidence="8">
    <location>
        <position position="73"/>
    </location>
    <ligand>
        <name>substrate</name>
    </ligand>
</feature>
<evidence type="ECO:0000256" key="3">
    <source>
        <dbReference type="ARBA" id="ARBA00022679"/>
    </source>
</evidence>
<evidence type="ECO:0000313" key="13">
    <source>
        <dbReference type="EMBL" id="RVU41117.1"/>
    </source>
</evidence>
<dbReference type="InterPro" id="IPR045865">
    <property type="entry name" value="ACT-like_dom_sf"/>
</dbReference>
<dbReference type="InterPro" id="IPR036393">
    <property type="entry name" value="AceGlu_kinase-like_sf"/>
</dbReference>
<dbReference type="PIRSF" id="PIRSF000726">
    <property type="entry name" value="Asp_kin"/>
    <property type="match status" value="1"/>
</dbReference>
<dbReference type="PANTHER" id="PTHR21499">
    <property type="entry name" value="ASPARTATE KINASE"/>
    <property type="match status" value="1"/>
</dbReference>
<evidence type="ECO:0000256" key="1">
    <source>
        <dbReference type="ARBA" id="ARBA00004766"/>
    </source>
</evidence>
<evidence type="ECO:0000313" key="14">
    <source>
        <dbReference type="Proteomes" id="UP000283077"/>
    </source>
</evidence>
<comment type="similarity">
    <text evidence="2 9">Belongs to the aspartokinase family.</text>
</comment>
<feature type="binding site" evidence="8">
    <location>
        <begin position="36"/>
        <end position="39"/>
    </location>
    <ligand>
        <name>ATP</name>
        <dbReference type="ChEBI" id="CHEBI:30616"/>
    </ligand>
</feature>
<dbReference type="Pfam" id="PF22468">
    <property type="entry name" value="ACT_9"/>
    <property type="match status" value="1"/>
</dbReference>
<comment type="caution">
    <text evidence="13">The sequence shown here is derived from an EMBL/GenBank/DDBJ whole genome shotgun (WGS) entry which is preliminary data.</text>
</comment>
<proteinExistence type="inferred from homology"/>
<evidence type="ECO:0000259" key="12">
    <source>
        <dbReference type="Pfam" id="PF22468"/>
    </source>
</evidence>
<dbReference type="SUPFAM" id="SSF55021">
    <property type="entry name" value="ACT-like"/>
    <property type="match status" value="2"/>
</dbReference>
<dbReference type="PANTHER" id="PTHR21499:SF59">
    <property type="entry name" value="ASPARTOKINASE"/>
    <property type="match status" value="1"/>
</dbReference>
<name>A0A437R367_9GAMM</name>
<dbReference type="Gene3D" id="3.30.70.260">
    <property type="match status" value="2"/>
</dbReference>
<dbReference type="OrthoDB" id="9799110at2"/>
<accession>A0A437R367</accession>
<dbReference type="NCBIfam" id="NF006570">
    <property type="entry name" value="PRK09084.1"/>
    <property type="match status" value="1"/>
</dbReference>
<keyword evidence="3 9" id="KW-0808">Transferase</keyword>
<evidence type="ECO:0000256" key="7">
    <source>
        <dbReference type="ARBA" id="ARBA00047872"/>
    </source>
</evidence>
<dbReference type="NCBIfam" id="TIGR00657">
    <property type="entry name" value="asp_kinases"/>
    <property type="match status" value="1"/>
</dbReference>
<keyword evidence="10" id="KW-0028">Amino-acid biosynthesis</keyword>
<dbReference type="Proteomes" id="UP000283077">
    <property type="component" value="Unassembled WGS sequence"/>
</dbReference>
<gene>
    <name evidence="13" type="primary">lysC</name>
    <name evidence="13" type="ORF">EOE67_02605</name>
</gene>
<dbReference type="GO" id="GO:0004072">
    <property type="term" value="F:aspartate kinase activity"/>
    <property type="evidence" value="ECO:0007669"/>
    <property type="project" value="UniProtKB-EC"/>
</dbReference>
<evidence type="ECO:0000256" key="4">
    <source>
        <dbReference type="ARBA" id="ARBA00022741"/>
    </source>
</evidence>
<keyword evidence="6 8" id="KW-0067">ATP-binding</keyword>
<feature type="binding site" evidence="8">
    <location>
        <position position="146"/>
    </location>
    <ligand>
        <name>substrate</name>
    </ligand>
</feature>
<dbReference type="InterPro" id="IPR054352">
    <property type="entry name" value="ACT_Aspartokinase"/>
</dbReference>
<dbReference type="Pfam" id="PF00696">
    <property type="entry name" value="AA_kinase"/>
    <property type="match status" value="1"/>
</dbReference>
<dbReference type="UniPathway" id="UPA00034">
    <property type="reaction ID" value="UER00015"/>
</dbReference>